<dbReference type="AlphaFoldDB" id="A0AAV5SB32"/>
<keyword evidence="3" id="KW-1185">Reference proteome</keyword>
<name>A0AAV5SB32_9BILA</name>
<feature type="signal peptide" evidence="1">
    <location>
        <begin position="1"/>
        <end position="18"/>
    </location>
</feature>
<feature type="chain" id="PRO_5043753060" evidence="1">
    <location>
        <begin position="19"/>
        <end position="83"/>
    </location>
</feature>
<evidence type="ECO:0000313" key="3">
    <source>
        <dbReference type="Proteomes" id="UP001432027"/>
    </source>
</evidence>
<keyword evidence="1" id="KW-0732">Signal</keyword>
<organism evidence="2 3">
    <name type="scientific">Pristionchus entomophagus</name>
    <dbReference type="NCBI Taxonomy" id="358040"/>
    <lineage>
        <taxon>Eukaryota</taxon>
        <taxon>Metazoa</taxon>
        <taxon>Ecdysozoa</taxon>
        <taxon>Nematoda</taxon>
        <taxon>Chromadorea</taxon>
        <taxon>Rhabditida</taxon>
        <taxon>Rhabditina</taxon>
        <taxon>Diplogasteromorpha</taxon>
        <taxon>Diplogasteroidea</taxon>
        <taxon>Neodiplogasteridae</taxon>
        <taxon>Pristionchus</taxon>
    </lineage>
</organism>
<evidence type="ECO:0000313" key="2">
    <source>
        <dbReference type="EMBL" id="GMS80015.1"/>
    </source>
</evidence>
<accession>A0AAV5SB32</accession>
<protein>
    <submittedName>
        <fullName evidence="2">Uncharacterized protein</fullName>
    </submittedName>
</protein>
<feature type="non-terminal residue" evidence="2">
    <location>
        <position position="1"/>
    </location>
</feature>
<gene>
    <name evidence="2" type="ORF">PENTCL1PPCAC_2190</name>
</gene>
<dbReference type="Proteomes" id="UP001432027">
    <property type="component" value="Unassembled WGS sequence"/>
</dbReference>
<reference evidence="2" key="1">
    <citation type="submission" date="2023-10" db="EMBL/GenBank/DDBJ databases">
        <title>Genome assembly of Pristionchus species.</title>
        <authorList>
            <person name="Yoshida K."/>
            <person name="Sommer R.J."/>
        </authorList>
    </citation>
    <scope>NUCLEOTIDE SEQUENCE</scope>
    <source>
        <strain evidence="2">RS0144</strain>
    </source>
</reference>
<sequence length="83" mass="8570">STMFTALFFSCILVSSLAGPAQSVGAIGSCLSGMCPSGYDCVSDSCVVRRTKRAALCEPHKVIGECFTGLCPDGYACDGENCC</sequence>
<proteinExistence type="predicted"/>
<comment type="caution">
    <text evidence="2">The sequence shown here is derived from an EMBL/GenBank/DDBJ whole genome shotgun (WGS) entry which is preliminary data.</text>
</comment>
<evidence type="ECO:0000256" key="1">
    <source>
        <dbReference type="SAM" id="SignalP"/>
    </source>
</evidence>
<dbReference type="EMBL" id="BTSX01000001">
    <property type="protein sequence ID" value="GMS80015.1"/>
    <property type="molecule type" value="Genomic_DNA"/>
</dbReference>